<sequence>MANSGALGQHRPAIEGAPSAASGTTTPWHRCRSLATACRRGTRGDSGRESCTALLARGRTLTLLSRSASAKQAPGPQHQHAERRPAFSGRFCPSRHAARVAAQTQSGRSRRSGRLPEPLTRPAAARPSRKARHRGTSAAARVRRLARLAAWGTRLPHLALGGCERRDAGDLPAAAQCDSGAARDF</sequence>
<dbReference type="EMBL" id="KZ819299">
    <property type="protein sequence ID" value="PWN96529.1"/>
    <property type="molecule type" value="Genomic_DNA"/>
</dbReference>
<dbReference type="RefSeq" id="XP_025596808.1">
    <property type="nucleotide sequence ID" value="XM_025745903.1"/>
</dbReference>
<dbReference type="Proteomes" id="UP000245946">
    <property type="component" value="Unassembled WGS sequence"/>
</dbReference>
<feature type="compositionally biased region" description="Basic residues" evidence="1">
    <location>
        <begin position="127"/>
        <end position="139"/>
    </location>
</feature>
<keyword evidence="3" id="KW-1185">Reference proteome</keyword>
<evidence type="ECO:0000313" key="2">
    <source>
        <dbReference type="EMBL" id="PWN96529.1"/>
    </source>
</evidence>
<organism evidence="2 3">
    <name type="scientific">Tilletiopsis washingtonensis</name>
    <dbReference type="NCBI Taxonomy" id="58919"/>
    <lineage>
        <taxon>Eukaryota</taxon>
        <taxon>Fungi</taxon>
        <taxon>Dikarya</taxon>
        <taxon>Basidiomycota</taxon>
        <taxon>Ustilaginomycotina</taxon>
        <taxon>Exobasidiomycetes</taxon>
        <taxon>Entylomatales</taxon>
        <taxon>Entylomatales incertae sedis</taxon>
        <taxon>Tilletiopsis</taxon>
    </lineage>
</organism>
<accession>A0A316Z4L0</accession>
<feature type="region of interest" description="Disordered" evidence="1">
    <location>
        <begin position="100"/>
        <end position="139"/>
    </location>
</feature>
<dbReference type="GeneID" id="37273447"/>
<feature type="region of interest" description="Disordered" evidence="1">
    <location>
        <begin position="1"/>
        <end position="27"/>
    </location>
</feature>
<gene>
    <name evidence="2" type="ORF">FA09DRAFT_92493</name>
</gene>
<evidence type="ECO:0000256" key="1">
    <source>
        <dbReference type="SAM" id="MobiDB-lite"/>
    </source>
</evidence>
<proteinExistence type="predicted"/>
<protein>
    <submittedName>
        <fullName evidence="2">Uncharacterized protein</fullName>
    </submittedName>
</protein>
<dbReference type="AlphaFoldDB" id="A0A316Z4L0"/>
<name>A0A316Z4L0_9BASI</name>
<reference evidence="2 3" key="1">
    <citation type="journal article" date="2018" name="Mol. Biol. Evol.">
        <title>Broad Genomic Sampling Reveals a Smut Pathogenic Ancestry of the Fungal Clade Ustilaginomycotina.</title>
        <authorList>
            <person name="Kijpornyongpan T."/>
            <person name="Mondo S.J."/>
            <person name="Barry K."/>
            <person name="Sandor L."/>
            <person name="Lee J."/>
            <person name="Lipzen A."/>
            <person name="Pangilinan J."/>
            <person name="LaButti K."/>
            <person name="Hainaut M."/>
            <person name="Henrissat B."/>
            <person name="Grigoriev I.V."/>
            <person name="Spatafora J.W."/>
            <person name="Aime M.C."/>
        </authorList>
    </citation>
    <scope>NUCLEOTIDE SEQUENCE [LARGE SCALE GENOMIC DNA]</scope>
    <source>
        <strain evidence="2 3">MCA 4186</strain>
    </source>
</reference>
<evidence type="ECO:0000313" key="3">
    <source>
        <dbReference type="Proteomes" id="UP000245946"/>
    </source>
</evidence>